<proteinExistence type="predicted"/>
<protein>
    <submittedName>
        <fullName evidence="1">Uncharacterized protein</fullName>
    </submittedName>
</protein>
<sequence>METTPKMAPQLHYSKISATVTDAVSKAVTRLQANITDLGQRTAQLETKMTEAVHRHNVLVDEYDCLSNDFYSTQLHLEDMEEIEDFERAFDSLNRRFMWSTIEKYAIPRKIVITKENVQWL</sequence>
<evidence type="ECO:0000313" key="1">
    <source>
        <dbReference type="EMBL" id="OCT80273.1"/>
    </source>
</evidence>
<dbReference type="EMBL" id="CM004474">
    <property type="protein sequence ID" value="OCT80273.1"/>
    <property type="molecule type" value="Genomic_DNA"/>
</dbReference>
<gene>
    <name evidence="1" type="ORF">XELAEV_18027090mg</name>
</gene>
<evidence type="ECO:0000313" key="2">
    <source>
        <dbReference type="Proteomes" id="UP000694892"/>
    </source>
</evidence>
<accession>A0A974CUW1</accession>
<organism evidence="1 2">
    <name type="scientific">Xenopus laevis</name>
    <name type="common">African clawed frog</name>
    <dbReference type="NCBI Taxonomy" id="8355"/>
    <lineage>
        <taxon>Eukaryota</taxon>
        <taxon>Metazoa</taxon>
        <taxon>Chordata</taxon>
        <taxon>Craniata</taxon>
        <taxon>Vertebrata</taxon>
        <taxon>Euteleostomi</taxon>
        <taxon>Amphibia</taxon>
        <taxon>Batrachia</taxon>
        <taxon>Anura</taxon>
        <taxon>Pipoidea</taxon>
        <taxon>Pipidae</taxon>
        <taxon>Xenopodinae</taxon>
        <taxon>Xenopus</taxon>
        <taxon>Xenopus</taxon>
    </lineage>
</organism>
<dbReference type="AlphaFoldDB" id="A0A974CUW1"/>
<name>A0A974CUW1_XENLA</name>
<reference evidence="2" key="1">
    <citation type="journal article" date="2016" name="Nature">
        <title>Genome evolution in the allotetraploid frog Xenopus laevis.</title>
        <authorList>
            <person name="Session A.M."/>
            <person name="Uno Y."/>
            <person name="Kwon T."/>
            <person name="Chapman J.A."/>
            <person name="Toyoda A."/>
            <person name="Takahashi S."/>
            <person name="Fukui A."/>
            <person name="Hikosaka A."/>
            <person name="Suzuki A."/>
            <person name="Kondo M."/>
            <person name="van Heeringen S.J."/>
            <person name="Quigley I."/>
            <person name="Heinz S."/>
            <person name="Ogino H."/>
            <person name="Ochi H."/>
            <person name="Hellsten U."/>
            <person name="Lyons J.B."/>
            <person name="Simakov O."/>
            <person name="Putnam N."/>
            <person name="Stites J."/>
            <person name="Kuroki Y."/>
            <person name="Tanaka T."/>
            <person name="Michiue T."/>
            <person name="Watanabe M."/>
            <person name="Bogdanovic O."/>
            <person name="Lister R."/>
            <person name="Georgiou G."/>
            <person name="Paranjpe S.S."/>
            <person name="van Kruijsbergen I."/>
            <person name="Shu S."/>
            <person name="Carlson J."/>
            <person name="Kinoshita T."/>
            <person name="Ohta Y."/>
            <person name="Mawaribuchi S."/>
            <person name="Jenkins J."/>
            <person name="Grimwood J."/>
            <person name="Schmutz J."/>
            <person name="Mitros T."/>
            <person name="Mozaffari S.V."/>
            <person name="Suzuki Y."/>
            <person name="Haramoto Y."/>
            <person name="Yamamoto T.S."/>
            <person name="Takagi C."/>
            <person name="Heald R."/>
            <person name="Miller K."/>
            <person name="Haudenschild C."/>
            <person name="Kitzman J."/>
            <person name="Nakayama T."/>
            <person name="Izutsu Y."/>
            <person name="Robert J."/>
            <person name="Fortriede J."/>
            <person name="Burns K."/>
            <person name="Lotay V."/>
            <person name="Karimi K."/>
            <person name="Yasuoka Y."/>
            <person name="Dichmann D.S."/>
            <person name="Flajnik M.F."/>
            <person name="Houston D.W."/>
            <person name="Shendure J."/>
            <person name="DuPasquier L."/>
            <person name="Vize P.D."/>
            <person name="Zorn A.M."/>
            <person name="Ito M."/>
            <person name="Marcotte E.M."/>
            <person name="Wallingford J.B."/>
            <person name="Ito Y."/>
            <person name="Asashima M."/>
            <person name="Ueno N."/>
            <person name="Matsuda Y."/>
            <person name="Veenstra G.J."/>
            <person name="Fujiyama A."/>
            <person name="Harland R.M."/>
            <person name="Taira M."/>
            <person name="Rokhsar D.S."/>
        </authorList>
    </citation>
    <scope>NUCLEOTIDE SEQUENCE [LARGE SCALE GENOMIC DNA]</scope>
    <source>
        <strain evidence="2">J</strain>
    </source>
</reference>
<dbReference type="Proteomes" id="UP000694892">
    <property type="component" value="Chromosome 5L"/>
</dbReference>